<name>A0A0S2IU62_LEPBO</name>
<gene>
    <name evidence="1" type="ORF">LBBP_02821</name>
</gene>
<proteinExistence type="predicted"/>
<reference evidence="1 2" key="1">
    <citation type="journal article" date="2015" name="PLoS Negl. Trop. Dis.">
        <title>Distribution of Plasmids in Distinct Leptospira Pathogenic Species.</title>
        <authorList>
            <person name="Wang Y."/>
            <person name="Zhuang X."/>
            <person name="Zhong Y."/>
            <person name="Zhang C."/>
            <person name="Zhang Y."/>
            <person name="Zeng L."/>
            <person name="Zhu Y."/>
            <person name="He P."/>
            <person name="Dong K."/>
            <person name="Pal U."/>
            <person name="Guo X."/>
            <person name="Qin J."/>
        </authorList>
    </citation>
    <scope>NUCLEOTIDE SEQUENCE [LARGE SCALE GENOMIC DNA]</scope>
    <source>
        <strain evidence="1 2">56604</strain>
    </source>
</reference>
<dbReference type="EMBL" id="CP012029">
    <property type="protein sequence ID" value="ALO27037.1"/>
    <property type="molecule type" value="Genomic_DNA"/>
</dbReference>
<accession>A0A0S2IU62</accession>
<sequence length="79" mass="9550">MRYPTREYQSDQSSRMLFSNELNYWVIKKNAKKYLLLRMGAPYQNLSQNVGTIAAIREDSDKIEWFWDTLLEICNFYDK</sequence>
<dbReference type="PATRIC" id="fig|280505.15.peg.2750"/>
<evidence type="ECO:0000313" key="1">
    <source>
        <dbReference type="EMBL" id="ALO27037.1"/>
    </source>
</evidence>
<protein>
    <submittedName>
        <fullName evidence="1">Uncharacterized protein</fullName>
    </submittedName>
</protein>
<dbReference type="AlphaFoldDB" id="A0A0S2IU62"/>
<dbReference type="Proteomes" id="UP000058857">
    <property type="component" value="Chromosome 1"/>
</dbReference>
<organism evidence="1">
    <name type="scientific">Leptospira borgpetersenii serovar Ballum</name>
    <dbReference type="NCBI Taxonomy" id="280505"/>
    <lineage>
        <taxon>Bacteria</taxon>
        <taxon>Pseudomonadati</taxon>
        <taxon>Spirochaetota</taxon>
        <taxon>Spirochaetia</taxon>
        <taxon>Leptospirales</taxon>
        <taxon>Leptospiraceae</taxon>
        <taxon>Leptospira</taxon>
    </lineage>
</organism>
<evidence type="ECO:0000313" key="2">
    <source>
        <dbReference type="Proteomes" id="UP000058857"/>
    </source>
</evidence>